<keyword evidence="2" id="KW-1185">Reference proteome</keyword>
<dbReference type="EMBL" id="SODF01000001">
    <property type="protein sequence ID" value="TDW24183.1"/>
    <property type="molecule type" value="Genomic_DNA"/>
</dbReference>
<sequence>MFELVVRPAELLMMARRGIEDIDRIASTAPAPAEELELLDLREPLEQVVEQLDESIGVATKE</sequence>
<gene>
    <name evidence="1" type="ORF">EV650_3050</name>
</gene>
<comment type="caution">
    <text evidence="1">The sequence shown here is derived from an EMBL/GenBank/DDBJ whole genome shotgun (WGS) entry which is preliminary data.</text>
</comment>
<proteinExistence type="predicted"/>
<evidence type="ECO:0000313" key="1">
    <source>
        <dbReference type="EMBL" id="TDW24183.1"/>
    </source>
</evidence>
<dbReference type="Proteomes" id="UP000295447">
    <property type="component" value="Unassembled WGS sequence"/>
</dbReference>
<protein>
    <submittedName>
        <fullName evidence="1">Uncharacterized protein</fullName>
    </submittedName>
</protein>
<dbReference type="AlphaFoldDB" id="A0A4R8A115"/>
<reference evidence="1 2" key="1">
    <citation type="submission" date="2019-03" db="EMBL/GenBank/DDBJ databases">
        <title>Genomic Encyclopedia of Type Strains, Phase III (KMG-III): the genomes of soil and plant-associated and newly described type strains.</title>
        <authorList>
            <person name="Whitman W."/>
        </authorList>
    </citation>
    <scope>NUCLEOTIDE SEQUENCE [LARGE SCALE GENOMIC DNA]</scope>
    <source>
        <strain evidence="1 2">VKM Ac-2570</strain>
    </source>
</reference>
<name>A0A4R8A115_9ACTN</name>
<accession>A0A4R8A115</accession>
<evidence type="ECO:0000313" key="2">
    <source>
        <dbReference type="Proteomes" id="UP000295447"/>
    </source>
</evidence>
<dbReference type="RefSeq" id="WP_134119378.1">
    <property type="nucleotide sequence ID" value="NZ_SODF01000001.1"/>
</dbReference>
<organism evidence="1 2">
    <name type="scientific">Kribbella kalugense</name>
    <dbReference type="NCBI Taxonomy" id="2512221"/>
    <lineage>
        <taxon>Bacteria</taxon>
        <taxon>Bacillati</taxon>
        <taxon>Actinomycetota</taxon>
        <taxon>Actinomycetes</taxon>
        <taxon>Propionibacteriales</taxon>
        <taxon>Kribbellaceae</taxon>
        <taxon>Kribbella</taxon>
    </lineage>
</organism>